<keyword evidence="9" id="KW-0812">Transmembrane</keyword>
<keyword evidence="6" id="KW-0862">Zinc</keyword>
<dbReference type="GO" id="GO:0046872">
    <property type="term" value="F:metal ion binding"/>
    <property type="evidence" value="ECO:0007669"/>
    <property type="project" value="UniProtKB-KW"/>
</dbReference>
<dbReference type="GO" id="GO:0005765">
    <property type="term" value="C:lysosomal membrane"/>
    <property type="evidence" value="ECO:0007669"/>
    <property type="project" value="UniProtKB-SubCell"/>
</dbReference>
<evidence type="ECO:0000256" key="4">
    <source>
        <dbReference type="ARBA" id="ARBA00005975"/>
    </source>
</evidence>
<dbReference type="EMBL" id="JBGFUD010001615">
    <property type="protein sequence ID" value="MFH4976523.1"/>
    <property type="molecule type" value="Genomic_DNA"/>
</dbReference>
<feature type="transmembrane region" description="Helical" evidence="9">
    <location>
        <begin position="70"/>
        <end position="96"/>
    </location>
</feature>
<evidence type="ECO:0000256" key="8">
    <source>
        <dbReference type="SAM" id="MobiDB-lite"/>
    </source>
</evidence>
<evidence type="ECO:0000313" key="11">
    <source>
        <dbReference type="EMBL" id="MFH4976523.1"/>
    </source>
</evidence>
<dbReference type="InterPro" id="IPR006629">
    <property type="entry name" value="LITAF"/>
</dbReference>
<evidence type="ECO:0000256" key="9">
    <source>
        <dbReference type="SAM" id="Phobius"/>
    </source>
</evidence>
<keyword evidence="12" id="KW-1185">Reference proteome</keyword>
<comment type="subcellular location">
    <subcellularLocation>
        <location evidence="2">Endosome membrane</location>
        <topology evidence="2">Peripheral membrane protein</topology>
    </subcellularLocation>
    <subcellularLocation>
        <location evidence="1">Late endosome membrane</location>
    </subcellularLocation>
    <subcellularLocation>
        <location evidence="3">Lysosome membrane</location>
        <topology evidence="3">Peripheral membrane protein</topology>
        <orientation evidence="3">Cytoplasmic side</orientation>
    </subcellularLocation>
</comment>
<evidence type="ECO:0000256" key="1">
    <source>
        <dbReference type="ARBA" id="ARBA00004414"/>
    </source>
</evidence>
<dbReference type="PANTHER" id="PTHR23292:SF6">
    <property type="entry name" value="FI16602P1-RELATED"/>
    <property type="match status" value="1"/>
</dbReference>
<evidence type="ECO:0000256" key="2">
    <source>
        <dbReference type="ARBA" id="ARBA00004481"/>
    </source>
</evidence>
<organism evidence="11 12">
    <name type="scientific">Gnathostoma spinigerum</name>
    <dbReference type="NCBI Taxonomy" id="75299"/>
    <lineage>
        <taxon>Eukaryota</taxon>
        <taxon>Metazoa</taxon>
        <taxon>Ecdysozoa</taxon>
        <taxon>Nematoda</taxon>
        <taxon>Chromadorea</taxon>
        <taxon>Rhabditida</taxon>
        <taxon>Spirurina</taxon>
        <taxon>Gnathostomatomorpha</taxon>
        <taxon>Gnathostomatoidea</taxon>
        <taxon>Gnathostomatidae</taxon>
        <taxon>Gnathostoma</taxon>
    </lineage>
</organism>
<feature type="domain" description="LITAF" evidence="10">
    <location>
        <begin position="29"/>
        <end position="118"/>
    </location>
</feature>
<dbReference type="Pfam" id="PF10601">
    <property type="entry name" value="zf-LITAF-like"/>
    <property type="match status" value="1"/>
</dbReference>
<evidence type="ECO:0000256" key="5">
    <source>
        <dbReference type="ARBA" id="ARBA00022723"/>
    </source>
</evidence>
<evidence type="ECO:0000256" key="3">
    <source>
        <dbReference type="ARBA" id="ARBA00004630"/>
    </source>
</evidence>
<dbReference type="SMART" id="SM00714">
    <property type="entry name" value="LITAF"/>
    <property type="match status" value="1"/>
</dbReference>
<proteinExistence type="inferred from homology"/>
<comment type="caution">
    <text evidence="11">The sequence shown here is derived from an EMBL/GenBank/DDBJ whole genome shotgun (WGS) entry which is preliminary data.</text>
</comment>
<comment type="similarity">
    <text evidence="4">Belongs to the CDIP1/LITAF family.</text>
</comment>
<evidence type="ECO:0000256" key="7">
    <source>
        <dbReference type="ARBA" id="ARBA00023136"/>
    </source>
</evidence>
<dbReference type="InterPro" id="IPR037519">
    <property type="entry name" value="LITAF_fam"/>
</dbReference>
<evidence type="ECO:0000259" key="10">
    <source>
        <dbReference type="PROSITE" id="PS51837"/>
    </source>
</evidence>
<name>A0ABD6E8X6_9BILA</name>
<sequence>MDAPPPPYSGTVPNPNSKSPSTNILLSSPPLNLVQATTPRFGPNPIEIDCPFCQVHVVTTTEYVAGALPWIIMAGCFLLGFFLIIPWCLCCVPFCIDACLDVVHSCPACKRILGRHKQL</sequence>
<dbReference type="GO" id="GO:0031902">
    <property type="term" value="C:late endosome membrane"/>
    <property type="evidence" value="ECO:0007669"/>
    <property type="project" value="UniProtKB-SubCell"/>
</dbReference>
<feature type="region of interest" description="Disordered" evidence="8">
    <location>
        <begin position="1"/>
        <end position="23"/>
    </location>
</feature>
<gene>
    <name evidence="11" type="ORF">AB6A40_003232</name>
</gene>
<keyword evidence="7 9" id="KW-0472">Membrane</keyword>
<dbReference type="PANTHER" id="PTHR23292">
    <property type="entry name" value="LIPOPOLYSACCHARIDE-INDUCED TUMOR NECROSIS FACTOR-ALPHA FACTOR"/>
    <property type="match status" value="1"/>
</dbReference>
<dbReference type="PROSITE" id="PS51837">
    <property type="entry name" value="LITAF"/>
    <property type="match status" value="1"/>
</dbReference>
<dbReference type="Proteomes" id="UP001608902">
    <property type="component" value="Unassembled WGS sequence"/>
</dbReference>
<reference evidence="11 12" key="1">
    <citation type="submission" date="2024-08" db="EMBL/GenBank/DDBJ databases">
        <title>Gnathostoma spinigerum genome.</title>
        <authorList>
            <person name="Gonzalez-Bertolin B."/>
            <person name="Monzon S."/>
            <person name="Zaballos A."/>
            <person name="Jimenez P."/>
            <person name="Dekumyoy P."/>
            <person name="Varona S."/>
            <person name="Cuesta I."/>
            <person name="Sumanam S."/>
            <person name="Adisakwattana P."/>
            <person name="Gasser R.B."/>
            <person name="Hernandez-Gonzalez A."/>
            <person name="Young N.D."/>
            <person name="Perteguer M.J."/>
        </authorList>
    </citation>
    <scope>NUCLEOTIDE SEQUENCE [LARGE SCALE GENOMIC DNA]</scope>
    <source>
        <strain evidence="11">AL3</strain>
        <tissue evidence="11">Liver</tissue>
    </source>
</reference>
<evidence type="ECO:0000256" key="6">
    <source>
        <dbReference type="ARBA" id="ARBA00022833"/>
    </source>
</evidence>
<keyword evidence="5" id="KW-0479">Metal-binding</keyword>
<keyword evidence="9" id="KW-1133">Transmembrane helix</keyword>
<evidence type="ECO:0000313" key="12">
    <source>
        <dbReference type="Proteomes" id="UP001608902"/>
    </source>
</evidence>
<dbReference type="AlphaFoldDB" id="A0ABD6E8X6"/>
<feature type="compositionally biased region" description="Polar residues" evidence="8">
    <location>
        <begin position="11"/>
        <end position="23"/>
    </location>
</feature>
<accession>A0ABD6E8X6</accession>
<protein>
    <recommendedName>
        <fullName evidence="10">LITAF domain-containing protein</fullName>
    </recommendedName>
</protein>